<keyword evidence="2" id="KW-0862">Zinc</keyword>
<evidence type="ECO:0000256" key="3">
    <source>
        <dbReference type="ARBA" id="ARBA00023038"/>
    </source>
</evidence>
<evidence type="ECO:0000256" key="2">
    <source>
        <dbReference type="ARBA" id="ARBA00022833"/>
    </source>
</evidence>
<dbReference type="EMBL" id="APCN01005679">
    <property type="status" value="NOT_ANNOTATED_CDS"/>
    <property type="molecule type" value="Genomic_DNA"/>
</dbReference>
<protein>
    <recommendedName>
        <fullName evidence="5">LIM zinc-binding domain-containing protein</fullName>
    </recommendedName>
</protein>
<keyword evidence="7" id="KW-1185">Reference proteome</keyword>
<dbReference type="AlphaFoldDB" id="A0A8W7LQY3"/>
<keyword evidence="1" id="KW-0479">Metal-binding</keyword>
<organism evidence="6 7">
    <name type="scientific">Anopheles arabiensis</name>
    <name type="common">Mosquito</name>
    <dbReference type="NCBI Taxonomy" id="7173"/>
    <lineage>
        <taxon>Eukaryota</taxon>
        <taxon>Metazoa</taxon>
        <taxon>Ecdysozoa</taxon>
        <taxon>Arthropoda</taxon>
        <taxon>Hexapoda</taxon>
        <taxon>Insecta</taxon>
        <taxon>Pterygota</taxon>
        <taxon>Neoptera</taxon>
        <taxon>Endopterygota</taxon>
        <taxon>Diptera</taxon>
        <taxon>Nematocera</taxon>
        <taxon>Culicoidea</taxon>
        <taxon>Culicidae</taxon>
        <taxon>Anophelinae</taxon>
        <taxon>Anopheles</taxon>
    </lineage>
</organism>
<dbReference type="InterPro" id="IPR001781">
    <property type="entry name" value="Znf_LIM"/>
</dbReference>
<evidence type="ECO:0000256" key="1">
    <source>
        <dbReference type="ARBA" id="ARBA00022723"/>
    </source>
</evidence>
<evidence type="ECO:0000259" key="5">
    <source>
        <dbReference type="PROSITE" id="PS00478"/>
    </source>
</evidence>
<evidence type="ECO:0000256" key="4">
    <source>
        <dbReference type="SAM" id="MobiDB-lite"/>
    </source>
</evidence>
<dbReference type="PROSITE" id="PS00478">
    <property type="entry name" value="LIM_DOMAIN_1"/>
    <property type="match status" value="1"/>
</dbReference>
<name>A0A8W7LQY3_ANOAR</name>
<accession>A0A8W7LQY3</accession>
<evidence type="ECO:0000313" key="6">
    <source>
        <dbReference type="EnsemblMetazoa" id="AARA000382-PA"/>
    </source>
</evidence>
<sequence length="143" mass="16764">MNQRHSAEASCPKAKRNGKGDPWLCGRNDRQTESIPSKTMSNEPGTGRGTIPNKPSDTSEHDAVNVRFVERREPERAFCLSCRSEFTFSLLNDIIQHYLDRRHEPCCRCLYCDGPMYRYRDGKGQLQYYHDCQRWRRHLDRAP</sequence>
<dbReference type="KEGG" id="aara:120906688"/>
<keyword evidence="3" id="KW-0440">LIM domain</keyword>
<feature type="domain" description="LIM zinc-binding" evidence="5">
    <location>
        <begin position="79"/>
        <end position="116"/>
    </location>
</feature>
<dbReference type="GO" id="GO:0046872">
    <property type="term" value="F:metal ion binding"/>
    <property type="evidence" value="ECO:0007669"/>
    <property type="project" value="UniProtKB-KW"/>
</dbReference>
<feature type="region of interest" description="Disordered" evidence="4">
    <location>
        <begin position="1"/>
        <end position="62"/>
    </location>
</feature>
<dbReference type="RefSeq" id="XP_040174483.1">
    <property type="nucleotide sequence ID" value="XM_040318549.1"/>
</dbReference>
<proteinExistence type="predicted"/>
<feature type="compositionally biased region" description="Polar residues" evidence="4">
    <location>
        <begin position="33"/>
        <end position="44"/>
    </location>
</feature>
<dbReference type="GeneID" id="120906688"/>
<dbReference type="EnsemblMetazoa" id="AARA000382-RA">
    <property type="protein sequence ID" value="AARA000382-PA"/>
    <property type="gene ID" value="AARA000382"/>
</dbReference>
<evidence type="ECO:0000313" key="7">
    <source>
        <dbReference type="Proteomes" id="UP000075840"/>
    </source>
</evidence>
<reference evidence="6" key="1">
    <citation type="submission" date="2022-08" db="UniProtKB">
        <authorList>
            <consortium name="EnsemblMetazoa"/>
        </authorList>
    </citation>
    <scope>IDENTIFICATION</scope>
    <source>
        <strain evidence="6">Dongola</strain>
    </source>
</reference>
<dbReference type="Proteomes" id="UP000075840">
    <property type="component" value="Unassembled WGS sequence"/>
</dbReference>